<feature type="repeat" description="Lumazine-binding" evidence="2">
    <location>
        <begin position="20"/>
        <end position="114"/>
    </location>
</feature>
<comment type="caution">
    <text evidence="4">The sequence shown here is derived from an EMBL/GenBank/DDBJ whole genome shotgun (WGS) entry which is preliminary data.</text>
</comment>
<proteinExistence type="predicted"/>
<dbReference type="InterPro" id="IPR001783">
    <property type="entry name" value="Lumazine-bd"/>
</dbReference>
<evidence type="ECO:0000256" key="2">
    <source>
        <dbReference type="PROSITE-ProRule" id="PRU00524"/>
    </source>
</evidence>
<name>A0A328DCZ9_9ASTE</name>
<dbReference type="Pfam" id="PF00677">
    <property type="entry name" value="Lum_binding"/>
    <property type="match status" value="2"/>
</dbReference>
<keyword evidence="5" id="KW-1185">Reference proteome</keyword>
<dbReference type="EMBL" id="NQVE01000174">
    <property type="protein sequence ID" value="RAL42398.1"/>
    <property type="molecule type" value="Genomic_DNA"/>
</dbReference>
<dbReference type="SUPFAM" id="SSF63380">
    <property type="entry name" value="Riboflavin synthase domain-like"/>
    <property type="match status" value="2"/>
</dbReference>
<dbReference type="PANTHER" id="PTHR21098:SF0">
    <property type="entry name" value="RIBOFLAVIN SYNTHASE"/>
    <property type="match status" value="1"/>
</dbReference>
<dbReference type="GO" id="GO:0009231">
    <property type="term" value="P:riboflavin biosynthetic process"/>
    <property type="evidence" value="ECO:0007669"/>
    <property type="project" value="TreeGrafter"/>
</dbReference>
<dbReference type="Gene3D" id="2.40.30.20">
    <property type="match status" value="2"/>
</dbReference>
<sequence length="180" mass="19845">MIMVLWCCQFGVRSPELRAIVAGSFTGKSSKPPLSFEFHLEDQRESVLEGVGLEDSIAVNDTCLTVTEFDTGSSRFSAGVAPETLWKTSLGELERGSRVNLERALTLSTGMGGHFVHGHVDETREIVGFESEGDSLWVMVKTMKELLRYIVPKGFIAVDGVSTTEYVDIQLHHVKIITPI</sequence>
<keyword evidence="1" id="KW-0677">Repeat</keyword>
<dbReference type="CDD" id="cd00402">
    <property type="entry name" value="Riboflavin_synthase_like"/>
    <property type="match status" value="1"/>
</dbReference>
<reference evidence="4 5" key="1">
    <citation type="submission" date="2018-06" db="EMBL/GenBank/DDBJ databases">
        <title>The Genome of Cuscuta australis (Dodder) Provides Insight into the Evolution of Plant Parasitism.</title>
        <authorList>
            <person name="Liu H."/>
        </authorList>
    </citation>
    <scope>NUCLEOTIDE SEQUENCE [LARGE SCALE GENOMIC DNA]</scope>
    <source>
        <strain evidence="5">cv. Yunnan</strain>
        <tissue evidence="4">Vines</tissue>
    </source>
</reference>
<dbReference type="PROSITE" id="PS51177">
    <property type="entry name" value="LUMAZINE_BIND"/>
    <property type="match status" value="2"/>
</dbReference>
<evidence type="ECO:0000256" key="1">
    <source>
        <dbReference type="ARBA" id="ARBA00022737"/>
    </source>
</evidence>
<dbReference type="InterPro" id="IPR026017">
    <property type="entry name" value="Lumazine-bd_dom"/>
</dbReference>
<organism evidence="4 5">
    <name type="scientific">Cuscuta australis</name>
    <dbReference type="NCBI Taxonomy" id="267555"/>
    <lineage>
        <taxon>Eukaryota</taxon>
        <taxon>Viridiplantae</taxon>
        <taxon>Streptophyta</taxon>
        <taxon>Embryophyta</taxon>
        <taxon>Tracheophyta</taxon>
        <taxon>Spermatophyta</taxon>
        <taxon>Magnoliopsida</taxon>
        <taxon>eudicotyledons</taxon>
        <taxon>Gunneridae</taxon>
        <taxon>Pentapetalae</taxon>
        <taxon>asterids</taxon>
        <taxon>lamiids</taxon>
        <taxon>Solanales</taxon>
        <taxon>Convolvulaceae</taxon>
        <taxon>Cuscuteae</taxon>
        <taxon>Cuscuta</taxon>
        <taxon>Cuscuta subgen. Grammica</taxon>
        <taxon>Cuscuta sect. Cleistogrammica</taxon>
    </lineage>
</organism>
<feature type="repeat" description="Lumazine-binding" evidence="2">
    <location>
        <begin position="115"/>
        <end position="180"/>
    </location>
</feature>
<evidence type="ECO:0000313" key="5">
    <source>
        <dbReference type="Proteomes" id="UP000249390"/>
    </source>
</evidence>
<protein>
    <recommendedName>
        <fullName evidence="3">Lumazine-binding domain-containing protein</fullName>
    </recommendedName>
</protein>
<dbReference type="PANTHER" id="PTHR21098">
    <property type="entry name" value="RIBOFLAVIN SYNTHASE ALPHA CHAIN"/>
    <property type="match status" value="1"/>
</dbReference>
<feature type="domain" description="Lumazine-binding" evidence="3">
    <location>
        <begin position="115"/>
        <end position="180"/>
    </location>
</feature>
<accession>A0A328DCZ9</accession>
<dbReference type="Proteomes" id="UP000249390">
    <property type="component" value="Unassembled WGS sequence"/>
</dbReference>
<gene>
    <name evidence="4" type="ORF">DM860_017578</name>
</gene>
<dbReference type="GO" id="GO:0004746">
    <property type="term" value="F:riboflavin synthase activity"/>
    <property type="evidence" value="ECO:0007669"/>
    <property type="project" value="TreeGrafter"/>
</dbReference>
<evidence type="ECO:0000313" key="4">
    <source>
        <dbReference type="EMBL" id="RAL42398.1"/>
    </source>
</evidence>
<dbReference type="InterPro" id="IPR023366">
    <property type="entry name" value="ATP_synth_asu-like_sf"/>
</dbReference>
<evidence type="ECO:0000259" key="3">
    <source>
        <dbReference type="PROSITE" id="PS51177"/>
    </source>
</evidence>
<dbReference type="InterPro" id="IPR017938">
    <property type="entry name" value="Riboflavin_synthase-like_b-brl"/>
</dbReference>
<dbReference type="AlphaFoldDB" id="A0A328DCZ9"/>
<feature type="domain" description="Lumazine-binding" evidence="3">
    <location>
        <begin position="20"/>
        <end position="114"/>
    </location>
</feature>